<evidence type="ECO:0000313" key="1">
    <source>
        <dbReference type="EMBL" id="KAJ2930357.1"/>
    </source>
</evidence>
<comment type="caution">
    <text evidence="1">The sequence shown here is derived from an EMBL/GenBank/DDBJ whole genome shotgun (WGS) entry which is preliminary data.</text>
</comment>
<proteinExistence type="predicted"/>
<sequence>MENLQTLILNYYHGLAGYPTFFDQFDFPNLANLRIEAEESDLSAGYWNPQAVRCFLEKLSTFRRLEQLAIRSEMGITLSSFIRLFKAVPNITTLELLVPMDYEGYEEVFGELNVLYPKYRANRLKKVVLVANQEIMDELDVLVCAGEYYASPESGFSVQKIIIGDEGEEDEEEEDSYSEKECSNLWVGREPSLKDWMELAAVL</sequence>
<gene>
    <name evidence="1" type="ORF">H1R20_g6740</name>
</gene>
<name>A0A9W8J8X2_9AGAR</name>
<dbReference type="Proteomes" id="UP001140091">
    <property type="component" value="Unassembled WGS sequence"/>
</dbReference>
<protein>
    <submittedName>
        <fullName evidence="1">Uncharacterized protein</fullName>
    </submittedName>
</protein>
<organism evidence="1 2">
    <name type="scientific">Candolleomyces eurysporus</name>
    <dbReference type="NCBI Taxonomy" id="2828524"/>
    <lineage>
        <taxon>Eukaryota</taxon>
        <taxon>Fungi</taxon>
        <taxon>Dikarya</taxon>
        <taxon>Basidiomycota</taxon>
        <taxon>Agaricomycotina</taxon>
        <taxon>Agaricomycetes</taxon>
        <taxon>Agaricomycetidae</taxon>
        <taxon>Agaricales</taxon>
        <taxon>Agaricineae</taxon>
        <taxon>Psathyrellaceae</taxon>
        <taxon>Candolleomyces</taxon>
    </lineage>
</organism>
<accession>A0A9W8J8X2</accession>
<dbReference type="AlphaFoldDB" id="A0A9W8J8X2"/>
<keyword evidence="2" id="KW-1185">Reference proteome</keyword>
<evidence type="ECO:0000313" key="2">
    <source>
        <dbReference type="Proteomes" id="UP001140091"/>
    </source>
</evidence>
<reference evidence="1" key="1">
    <citation type="submission" date="2022-06" db="EMBL/GenBank/DDBJ databases">
        <title>Genome Sequence of Candolleomyces eurysporus.</title>
        <authorList>
            <person name="Buettner E."/>
        </authorList>
    </citation>
    <scope>NUCLEOTIDE SEQUENCE</scope>
    <source>
        <strain evidence="1">VTCC 930004</strain>
    </source>
</reference>
<dbReference type="EMBL" id="JANBPK010000845">
    <property type="protein sequence ID" value="KAJ2930357.1"/>
    <property type="molecule type" value="Genomic_DNA"/>
</dbReference>
<feature type="non-terminal residue" evidence="1">
    <location>
        <position position="203"/>
    </location>
</feature>